<name>A0A0G4N0A7_VERLO</name>
<gene>
    <name evidence="2" type="ORF">BN1708_020661</name>
</gene>
<accession>A0A0G4N0A7</accession>
<evidence type="ECO:0000313" key="3">
    <source>
        <dbReference type="Proteomes" id="UP000044602"/>
    </source>
</evidence>
<evidence type="ECO:0000256" key="1">
    <source>
        <dbReference type="SAM" id="MobiDB-lite"/>
    </source>
</evidence>
<dbReference type="AlphaFoldDB" id="A0A0G4N0A7"/>
<feature type="non-terminal residue" evidence="2">
    <location>
        <position position="1"/>
    </location>
</feature>
<dbReference type="EMBL" id="CVQH01026019">
    <property type="protein sequence ID" value="CRK39893.1"/>
    <property type="molecule type" value="Genomic_DNA"/>
</dbReference>
<sequence length="24" mass="2892">PPEHRDDLRLQEVPEVLPQRRGRV</sequence>
<feature type="compositionally biased region" description="Basic and acidic residues" evidence="1">
    <location>
        <begin position="1"/>
        <end position="12"/>
    </location>
</feature>
<keyword evidence="3" id="KW-1185">Reference proteome</keyword>
<reference evidence="2 3" key="1">
    <citation type="submission" date="2015-05" db="EMBL/GenBank/DDBJ databases">
        <authorList>
            <person name="Wang D.B."/>
            <person name="Wang M."/>
        </authorList>
    </citation>
    <scope>NUCLEOTIDE SEQUENCE [LARGE SCALE GENOMIC DNA]</scope>
    <source>
        <strain evidence="2">VL1</strain>
    </source>
</reference>
<dbReference type="Proteomes" id="UP000044602">
    <property type="component" value="Unassembled WGS sequence"/>
</dbReference>
<feature type="region of interest" description="Disordered" evidence="1">
    <location>
        <begin position="1"/>
        <end position="24"/>
    </location>
</feature>
<protein>
    <submittedName>
        <fullName evidence="2">Uncharacterized protein</fullName>
    </submittedName>
</protein>
<organism evidence="2 3">
    <name type="scientific">Verticillium longisporum</name>
    <name type="common">Verticillium dahliae var. longisporum</name>
    <dbReference type="NCBI Taxonomy" id="100787"/>
    <lineage>
        <taxon>Eukaryota</taxon>
        <taxon>Fungi</taxon>
        <taxon>Dikarya</taxon>
        <taxon>Ascomycota</taxon>
        <taxon>Pezizomycotina</taxon>
        <taxon>Sordariomycetes</taxon>
        <taxon>Hypocreomycetidae</taxon>
        <taxon>Glomerellales</taxon>
        <taxon>Plectosphaerellaceae</taxon>
        <taxon>Verticillium</taxon>
    </lineage>
</organism>
<evidence type="ECO:0000313" key="2">
    <source>
        <dbReference type="EMBL" id="CRK39893.1"/>
    </source>
</evidence>
<proteinExistence type="predicted"/>